<feature type="compositionally biased region" description="Low complexity" evidence="3">
    <location>
        <begin position="39"/>
        <end position="69"/>
    </location>
</feature>
<evidence type="ECO:0000313" key="6">
    <source>
        <dbReference type="EMBL" id="ESK65374.1"/>
    </source>
</evidence>
<dbReference type="eggNOG" id="COG0526">
    <property type="taxonomic scope" value="Bacteria"/>
</dbReference>
<dbReference type="GO" id="GO:0017004">
    <property type="term" value="P:cytochrome complex assembly"/>
    <property type="evidence" value="ECO:0007669"/>
    <property type="project" value="UniProtKB-KW"/>
</dbReference>
<dbReference type="InterPro" id="IPR013740">
    <property type="entry name" value="Redoxin"/>
</dbReference>
<dbReference type="PANTHER" id="PTHR42852:SF13">
    <property type="entry name" value="PROTEIN DIPZ"/>
    <property type="match status" value="1"/>
</dbReference>
<keyword evidence="4" id="KW-1133">Transmembrane helix</keyword>
<evidence type="ECO:0000259" key="5">
    <source>
        <dbReference type="PROSITE" id="PS51352"/>
    </source>
</evidence>
<accession>W1Q5Z0</accession>
<feature type="region of interest" description="Disordered" evidence="3">
    <location>
        <begin position="39"/>
        <end position="89"/>
    </location>
</feature>
<dbReference type="InterPro" id="IPR036249">
    <property type="entry name" value="Thioredoxin-like_sf"/>
</dbReference>
<comment type="subcellular location">
    <subcellularLocation>
        <location evidence="1">Cell envelope</location>
    </subcellularLocation>
</comment>
<keyword evidence="4" id="KW-0812">Transmembrane</keyword>
<dbReference type="GO" id="GO:0016491">
    <property type="term" value="F:oxidoreductase activity"/>
    <property type="evidence" value="ECO:0007669"/>
    <property type="project" value="InterPro"/>
</dbReference>
<dbReference type="GeneID" id="84818033"/>
<protein>
    <submittedName>
        <fullName evidence="6">Redoxin family protein</fullName>
    </submittedName>
</protein>
<dbReference type="HOGENOM" id="CLU_042529_11_4_9"/>
<dbReference type="InterPro" id="IPR050553">
    <property type="entry name" value="Thioredoxin_ResA/DsbE_sf"/>
</dbReference>
<dbReference type="SUPFAM" id="SSF52833">
    <property type="entry name" value="Thioredoxin-like"/>
    <property type="match status" value="1"/>
</dbReference>
<dbReference type="CDD" id="cd02966">
    <property type="entry name" value="TlpA_like_family"/>
    <property type="match status" value="1"/>
</dbReference>
<dbReference type="GO" id="GO:0030313">
    <property type="term" value="C:cell envelope"/>
    <property type="evidence" value="ECO:0007669"/>
    <property type="project" value="UniProtKB-SubCell"/>
</dbReference>
<dbReference type="PROSITE" id="PS00194">
    <property type="entry name" value="THIOREDOXIN_1"/>
    <property type="match status" value="1"/>
</dbReference>
<reference evidence="6" key="1">
    <citation type="submission" date="2013-06" db="EMBL/GenBank/DDBJ databases">
        <authorList>
            <person name="Weinstock G."/>
            <person name="Sodergren E."/>
            <person name="Clifton S."/>
            <person name="Fulton L."/>
            <person name="Fulton B."/>
            <person name="Courtney L."/>
            <person name="Fronick C."/>
            <person name="Harrison M."/>
            <person name="Strong C."/>
            <person name="Farmer C."/>
            <person name="Delahaunty K."/>
            <person name="Markovic C."/>
            <person name="Hall O."/>
            <person name="Minx P."/>
            <person name="Tomlinson C."/>
            <person name="Mitreva M."/>
            <person name="Nelson J."/>
            <person name="Hou S."/>
            <person name="Wollam A."/>
            <person name="Pepin K.H."/>
            <person name="Johnson M."/>
            <person name="Bhonagiri V."/>
            <person name="Nash W.E."/>
            <person name="Warren W."/>
            <person name="Chinwalla A."/>
            <person name="Mardis E.R."/>
            <person name="Wilson R.K."/>
        </authorList>
    </citation>
    <scope>NUCLEOTIDE SEQUENCE [LARGE SCALE GENOMIC DNA]</scope>
    <source>
        <strain evidence="6">ATCC 49176</strain>
    </source>
</reference>
<evidence type="ECO:0000256" key="1">
    <source>
        <dbReference type="ARBA" id="ARBA00004196"/>
    </source>
</evidence>
<feature type="transmembrane region" description="Helical" evidence="4">
    <location>
        <begin position="7"/>
        <end position="27"/>
    </location>
</feature>
<dbReference type="EMBL" id="ACIN03000013">
    <property type="protein sequence ID" value="ESK65374.1"/>
    <property type="molecule type" value="Genomic_DNA"/>
</dbReference>
<sequence length="224" mass="24381">MNKIKKLLYPVLLVLGLIVVGASIWLANQSNQESASVAVSTNSSEASSSQVAKADSSSSETASSTSSSSQAVRGVNKPERKGPSAPDTKLLDELGNTIALSSKFGKPTIINIWASWCPPCREEMPYFLEAYRQYGDKVNFVMINATGSHPDETAEKAQAYLKEAGLTDLPIYYDDQRQNQIAFNAVSLPTTYILNAKGEIIKRGQGSVPREELFKVLEQMVAEQ</sequence>
<dbReference type="Gene3D" id="3.40.30.10">
    <property type="entry name" value="Glutaredoxin"/>
    <property type="match status" value="1"/>
</dbReference>
<dbReference type="Proteomes" id="UP000019050">
    <property type="component" value="Unassembled WGS sequence"/>
</dbReference>
<name>W1Q5Z0_ABIDE</name>
<evidence type="ECO:0000313" key="7">
    <source>
        <dbReference type="Proteomes" id="UP000019050"/>
    </source>
</evidence>
<dbReference type="PROSITE" id="PS51352">
    <property type="entry name" value="THIOREDOXIN_2"/>
    <property type="match status" value="1"/>
</dbReference>
<dbReference type="InterPro" id="IPR013766">
    <property type="entry name" value="Thioredoxin_domain"/>
</dbReference>
<dbReference type="STRING" id="592010.GCWU000182_001535"/>
<feature type="domain" description="Thioredoxin" evidence="5">
    <location>
        <begin position="79"/>
        <end position="222"/>
    </location>
</feature>
<keyword evidence="2" id="KW-0201">Cytochrome c-type biogenesis</keyword>
<comment type="caution">
    <text evidence="6">The sequence shown here is derived from an EMBL/GenBank/DDBJ whole genome shotgun (WGS) entry which is preliminary data.</text>
</comment>
<dbReference type="Pfam" id="PF08534">
    <property type="entry name" value="Redoxin"/>
    <property type="match status" value="1"/>
</dbReference>
<keyword evidence="7" id="KW-1185">Reference proteome</keyword>
<gene>
    <name evidence="6" type="ORF">GCWU000182_001535</name>
</gene>
<evidence type="ECO:0000256" key="3">
    <source>
        <dbReference type="SAM" id="MobiDB-lite"/>
    </source>
</evidence>
<evidence type="ECO:0000256" key="4">
    <source>
        <dbReference type="SAM" id="Phobius"/>
    </source>
</evidence>
<organism evidence="6 7">
    <name type="scientific">Abiotrophia defectiva ATCC 49176</name>
    <dbReference type="NCBI Taxonomy" id="592010"/>
    <lineage>
        <taxon>Bacteria</taxon>
        <taxon>Bacillati</taxon>
        <taxon>Bacillota</taxon>
        <taxon>Bacilli</taxon>
        <taxon>Lactobacillales</taxon>
        <taxon>Aerococcaceae</taxon>
        <taxon>Abiotrophia</taxon>
    </lineage>
</organism>
<keyword evidence="4" id="KW-0472">Membrane</keyword>
<dbReference type="AlphaFoldDB" id="W1Q5Z0"/>
<dbReference type="InterPro" id="IPR017937">
    <property type="entry name" value="Thioredoxin_CS"/>
</dbReference>
<dbReference type="RefSeq" id="WP_023392177.1">
    <property type="nucleotide sequence ID" value="NZ_KI535340.1"/>
</dbReference>
<dbReference type="OrthoDB" id="25753at2"/>
<evidence type="ECO:0000256" key="2">
    <source>
        <dbReference type="ARBA" id="ARBA00022748"/>
    </source>
</evidence>
<proteinExistence type="predicted"/>
<dbReference type="PANTHER" id="PTHR42852">
    <property type="entry name" value="THIOL:DISULFIDE INTERCHANGE PROTEIN DSBE"/>
    <property type="match status" value="1"/>
</dbReference>